<dbReference type="GO" id="GO:0000162">
    <property type="term" value="P:L-tryptophan biosynthetic process"/>
    <property type="evidence" value="ECO:0007669"/>
    <property type="project" value="TreeGrafter"/>
</dbReference>
<dbReference type="AlphaFoldDB" id="A0A0X8F9N3"/>
<evidence type="ECO:0000313" key="5">
    <source>
        <dbReference type="EMBL" id="AMB93297.1"/>
    </source>
</evidence>
<dbReference type="GeneID" id="92902489"/>
<feature type="domain" description="Anthranilate synthase component I N-terminal" evidence="4">
    <location>
        <begin position="12"/>
        <end position="141"/>
    </location>
</feature>
<gene>
    <name evidence="6" type="primary">pabB</name>
    <name evidence="5" type="ORF">AWM72_00175</name>
    <name evidence="6" type="ORF">CYJ28_00670</name>
</gene>
<organism evidence="5 7">
    <name type="scientific">Aerococcus sanguinicola</name>
    <dbReference type="NCBI Taxonomy" id="119206"/>
    <lineage>
        <taxon>Bacteria</taxon>
        <taxon>Bacillati</taxon>
        <taxon>Bacillota</taxon>
        <taxon>Bacilli</taxon>
        <taxon>Lactobacillales</taxon>
        <taxon>Aerococcaceae</taxon>
        <taxon>Aerococcus</taxon>
    </lineage>
</organism>
<dbReference type="OrthoDB" id="9803598at2"/>
<dbReference type="GO" id="GO:0046820">
    <property type="term" value="F:4-amino-4-deoxychorismate synthase activity"/>
    <property type="evidence" value="ECO:0007669"/>
    <property type="project" value="UniProtKB-EC"/>
</dbReference>
<dbReference type="Proteomes" id="UP000069912">
    <property type="component" value="Chromosome"/>
</dbReference>
<dbReference type="EMBL" id="PKGY01000001">
    <property type="protein sequence ID" value="PKZ23097.1"/>
    <property type="molecule type" value="Genomic_DNA"/>
</dbReference>
<dbReference type="InterPro" id="IPR006805">
    <property type="entry name" value="Anth_synth_I_N"/>
</dbReference>
<reference evidence="6 8" key="3">
    <citation type="submission" date="2017-12" db="EMBL/GenBank/DDBJ databases">
        <title>Phylogenetic diversity of female urinary microbiome.</title>
        <authorList>
            <person name="Thomas-White K."/>
            <person name="Wolfe A.J."/>
        </authorList>
    </citation>
    <scope>NUCLEOTIDE SEQUENCE [LARGE SCALE GENOMIC DNA]</scope>
    <source>
        <strain evidence="6 8">UMB0139</strain>
    </source>
</reference>
<evidence type="ECO:0000256" key="2">
    <source>
        <dbReference type="ARBA" id="ARBA00022679"/>
    </source>
</evidence>
<dbReference type="PANTHER" id="PTHR11236">
    <property type="entry name" value="AMINOBENZOATE/ANTHRANILATE SYNTHASE"/>
    <property type="match status" value="1"/>
</dbReference>
<dbReference type="Proteomes" id="UP000234239">
    <property type="component" value="Unassembled WGS sequence"/>
</dbReference>
<protein>
    <recommendedName>
        <fullName evidence="1">aminodeoxychorismate synthase</fullName>
        <ecNumber evidence="1">2.6.1.85</ecNumber>
    </recommendedName>
</protein>
<dbReference type="RefSeq" id="WP_067971454.1">
    <property type="nucleotide sequence ID" value="NZ_CAJHKM010000003.1"/>
</dbReference>
<dbReference type="SUPFAM" id="SSF56322">
    <property type="entry name" value="ADC synthase"/>
    <property type="match status" value="1"/>
</dbReference>
<evidence type="ECO:0000259" key="4">
    <source>
        <dbReference type="Pfam" id="PF04715"/>
    </source>
</evidence>
<sequence>MKYKHYQDSPDLHQIFAYLADQGPCAFLDSSSRDQEGMYSVLALEPKLVLKDVAGQVYRNDQALAGDFLTEFQACLDTQDKLTIAGLPLVNPALGYFSYDFGCCLQGLASQQEKELSYPDAVWTFYETYLVEDHSKGRLTLISLHEDQESLSFFADWERRFETIRKQASILPEGAGIDQVIADCSAEDYMKNVQEIIDYIEAGDTYVTNLSRRIWLLAKQDPLRYYLRLRQLNPAPYAAYFNFGDFQLLSSSPELFLEVANGQITTRPIKGTCPRTGDDQVDQGYRKALQEADKERSELLMVTDLERNDLNRICQPGSVKVKGLFEVEAYATVYHLVSTVVGELAAETDLMRILEATFPGGSITGTPKQRTMEIIDDLEASARGIYTGCLGYISPNQDMKLNIIIRSLVHQSGSYEVGLGGGITCESDPQAEYEETVLKGQALVQSFQKRSEEKGEDE</sequence>
<dbReference type="Gene3D" id="3.60.120.10">
    <property type="entry name" value="Anthranilate synthase"/>
    <property type="match status" value="1"/>
</dbReference>
<accession>A0A0X8F9N3</accession>
<dbReference type="Pfam" id="PF04715">
    <property type="entry name" value="Anth_synt_I_N"/>
    <property type="match status" value="1"/>
</dbReference>
<feature type="domain" description="Chorismate-utilising enzyme C-terminal" evidence="3">
    <location>
        <begin position="186"/>
        <end position="439"/>
    </location>
</feature>
<dbReference type="InterPro" id="IPR015890">
    <property type="entry name" value="Chorismate_C"/>
</dbReference>
<evidence type="ECO:0000256" key="1">
    <source>
        <dbReference type="ARBA" id="ARBA00013139"/>
    </source>
</evidence>
<evidence type="ECO:0000313" key="8">
    <source>
        <dbReference type="Proteomes" id="UP000234239"/>
    </source>
</evidence>
<dbReference type="NCBIfam" id="TIGR00553">
    <property type="entry name" value="pabB"/>
    <property type="match status" value="1"/>
</dbReference>
<dbReference type="GO" id="GO:0009396">
    <property type="term" value="P:folic acid-containing compound biosynthetic process"/>
    <property type="evidence" value="ECO:0007669"/>
    <property type="project" value="InterPro"/>
</dbReference>
<dbReference type="InterPro" id="IPR005802">
    <property type="entry name" value="ADC_synth_comp_1"/>
</dbReference>
<reference evidence="7" key="2">
    <citation type="submission" date="2016-01" db="EMBL/GenBank/DDBJ databases">
        <title>Six Aerococcus type strain genome sequencing and assembly using PacBio and Illumina Hiseq.</title>
        <authorList>
            <person name="Carkaci D."/>
            <person name="Dargis R."/>
            <person name="Nielsen X.C."/>
            <person name="Skovgaard O."/>
            <person name="Fuursted K."/>
            <person name="Christensen J.J."/>
        </authorList>
    </citation>
    <scope>NUCLEOTIDE SEQUENCE [LARGE SCALE GENOMIC DNA]</scope>
    <source>
        <strain evidence="7">CCUG43001</strain>
    </source>
</reference>
<evidence type="ECO:0000313" key="6">
    <source>
        <dbReference type="EMBL" id="PKZ23097.1"/>
    </source>
</evidence>
<dbReference type="PRINTS" id="PR00095">
    <property type="entry name" value="ANTSNTHASEI"/>
</dbReference>
<dbReference type="EC" id="2.6.1.85" evidence="1"/>
<evidence type="ECO:0000259" key="3">
    <source>
        <dbReference type="Pfam" id="PF00425"/>
    </source>
</evidence>
<dbReference type="InterPro" id="IPR005801">
    <property type="entry name" value="ADC_synthase"/>
</dbReference>
<reference evidence="5 7" key="1">
    <citation type="journal article" date="2016" name="Genome Announc.">
        <title>Complete Genome Sequences of Aerococcus christensenii CCUG 28831T, Aerococcus sanguinicola CCUG 43001T, Aerococcus urinae CCUG 36881T, Aerococcus urinaeequi CCUG 28094T, Aerococcus urinaehominis CCUG 42038 BT, and Aerococcus viridans CCUG 4311T.</title>
        <authorList>
            <person name="Carkaci D."/>
            <person name="Dargis R."/>
            <person name="Nielsen X.C."/>
            <person name="Skovgaard O."/>
            <person name="Fuursted K."/>
            <person name="Christensen J.J."/>
        </authorList>
    </citation>
    <scope>NUCLEOTIDE SEQUENCE [LARGE SCALE GENOMIC DNA]</scope>
    <source>
        <strain evidence="5 7">CCUG43001</strain>
    </source>
</reference>
<dbReference type="EMBL" id="CP014160">
    <property type="protein sequence ID" value="AMB93297.1"/>
    <property type="molecule type" value="Genomic_DNA"/>
</dbReference>
<keyword evidence="2" id="KW-0808">Transferase</keyword>
<dbReference type="InterPro" id="IPR019999">
    <property type="entry name" value="Anth_synth_I-like"/>
</dbReference>
<dbReference type="KEGG" id="asan:AWM72_00175"/>
<name>A0A0X8F9N3_9LACT</name>
<dbReference type="PANTHER" id="PTHR11236:SF9">
    <property type="entry name" value="ANTHRANILATE SYNTHASE COMPONENT 1"/>
    <property type="match status" value="1"/>
</dbReference>
<proteinExistence type="predicted"/>
<keyword evidence="7" id="KW-1185">Reference proteome</keyword>
<dbReference type="Pfam" id="PF00425">
    <property type="entry name" value="Chorismate_bind"/>
    <property type="match status" value="1"/>
</dbReference>
<evidence type="ECO:0000313" key="7">
    <source>
        <dbReference type="Proteomes" id="UP000069912"/>
    </source>
</evidence>